<dbReference type="RefSeq" id="WP_133852209.1">
    <property type="nucleotide sequence ID" value="NZ_SNXZ01000005.1"/>
</dbReference>
<feature type="transmembrane region" description="Helical" evidence="7">
    <location>
        <begin position="293"/>
        <end position="317"/>
    </location>
</feature>
<feature type="transmembrane region" description="Helical" evidence="7">
    <location>
        <begin position="203"/>
        <end position="223"/>
    </location>
</feature>
<sequence>MRRGFWGVAFAFGATMLGTTLPTPLYPLLQHEYGFGELVSTVLYAVYALGVIAALLLFGHASDVIGRRRVLLAALACAALSAVAFLSGAGLAALLIGRVLSGLSAGLVTGTATAALGDLGRDRHHAGLVATVANMFGLGCGPLLSGVLATTAPDPLHLPFLAHLALLVPAAVAVWRAPEPVPARPGARLRIDRPTVPAEVRPVFLPAATAMFAIFAVFGLAAAVEPSLLVRLLDVRSPVVPGAVVFAMFAASAAGQVASRRLRTSRALSLGCAIVLVGIIGFATALATESAAVLAAATVVIGAGQGVAFRAAIAAIGDRAPADRRAGTMSGFFVVVYAGISLPVVLAGAASVHWGLRASGLGFAAAVAVLIVVALTANSPQRTTR</sequence>
<dbReference type="InterPro" id="IPR050171">
    <property type="entry name" value="MFS_Transporters"/>
</dbReference>
<feature type="transmembrane region" description="Helical" evidence="7">
    <location>
        <begin position="235"/>
        <end position="255"/>
    </location>
</feature>
<evidence type="ECO:0000256" key="5">
    <source>
        <dbReference type="ARBA" id="ARBA00022989"/>
    </source>
</evidence>
<evidence type="ECO:0000313" key="10">
    <source>
        <dbReference type="Proteomes" id="UP000295444"/>
    </source>
</evidence>
<keyword evidence="6 7" id="KW-0472">Membrane</keyword>
<dbReference type="EMBL" id="SNXZ01000005">
    <property type="protein sequence ID" value="TDP94782.1"/>
    <property type="molecule type" value="Genomic_DNA"/>
</dbReference>
<comment type="subcellular location">
    <subcellularLocation>
        <location evidence="1">Cell membrane</location>
        <topology evidence="1">Multi-pass membrane protein</topology>
    </subcellularLocation>
</comment>
<organism evidence="9 10">
    <name type="scientific">Labedaea rhizosphaerae</name>
    <dbReference type="NCBI Taxonomy" id="598644"/>
    <lineage>
        <taxon>Bacteria</taxon>
        <taxon>Bacillati</taxon>
        <taxon>Actinomycetota</taxon>
        <taxon>Actinomycetes</taxon>
        <taxon>Pseudonocardiales</taxon>
        <taxon>Pseudonocardiaceae</taxon>
        <taxon>Labedaea</taxon>
    </lineage>
</organism>
<dbReference type="InterPro" id="IPR036259">
    <property type="entry name" value="MFS_trans_sf"/>
</dbReference>
<keyword evidence="10" id="KW-1185">Reference proteome</keyword>
<evidence type="ECO:0000256" key="2">
    <source>
        <dbReference type="ARBA" id="ARBA00022448"/>
    </source>
</evidence>
<proteinExistence type="predicted"/>
<evidence type="ECO:0000256" key="3">
    <source>
        <dbReference type="ARBA" id="ARBA00022475"/>
    </source>
</evidence>
<comment type="caution">
    <text evidence="9">The sequence shown here is derived from an EMBL/GenBank/DDBJ whole genome shotgun (WGS) entry which is preliminary data.</text>
</comment>
<feature type="transmembrane region" description="Helical" evidence="7">
    <location>
        <begin position="358"/>
        <end position="377"/>
    </location>
</feature>
<feature type="transmembrane region" description="Helical" evidence="7">
    <location>
        <begin position="70"/>
        <end position="89"/>
    </location>
</feature>
<dbReference type="PROSITE" id="PS50850">
    <property type="entry name" value="MFS"/>
    <property type="match status" value="1"/>
</dbReference>
<evidence type="ECO:0000313" key="9">
    <source>
        <dbReference type="EMBL" id="TDP94782.1"/>
    </source>
</evidence>
<dbReference type="PANTHER" id="PTHR23517">
    <property type="entry name" value="RESISTANCE PROTEIN MDTM, PUTATIVE-RELATED-RELATED"/>
    <property type="match status" value="1"/>
</dbReference>
<feature type="transmembrane region" description="Helical" evidence="7">
    <location>
        <begin position="156"/>
        <end position="175"/>
    </location>
</feature>
<accession>A0A4R6S4X6</accession>
<dbReference type="OrthoDB" id="3177957at2"/>
<dbReference type="InterPro" id="IPR020846">
    <property type="entry name" value="MFS_dom"/>
</dbReference>
<keyword evidence="2" id="KW-0813">Transport</keyword>
<evidence type="ECO:0000256" key="1">
    <source>
        <dbReference type="ARBA" id="ARBA00004651"/>
    </source>
</evidence>
<evidence type="ECO:0000256" key="7">
    <source>
        <dbReference type="SAM" id="Phobius"/>
    </source>
</evidence>
<keyword evidence="4 7" id="KW-0812">Transmembrane</keyword>
<feature type="transmembrane region" description="Helical" evidence="7">
    <location>
        <begin position="95"/>
        <end position="116"/>
    </location>
</feature>
<feature type="transmembrane region" description="Helical" evidence="7">
    <location>
        <begin position="329"/>
        <end position="352"/>
    </location>
</feature>
<reference evidence="9 10" key="1">
    <citation type="submission" date="2019-03" db="EMBL/GenBank/DDBJ databases">
        <title>Genomic Encyclopedia of Type Strains, Phase IV (KMG-IV): sequencing the most valuable type-strain genomes for metagenomic binning, comparative biology and taxonomic classification.</title>
        <authorList>
            <person name="Goeker M."/>
        </authorList>
    </citation>
    <scope>NUCLEOTIDE SEQUENCE [LARGE SCALE GENOMIC DNA]</scope>
    <source>
        <strain evidence="9 10">DSM 45361</strain>
    </source>
</reference>
<feature type="transmembrane region" description="Helical" evidence="7">
    <location>
        <begin position="267"/>
        <end position="287"/>
    </location>
</feature>
<name>A0A4R6S4X6_LABRH</name>
<gene>
    <name evidence="9" type="ORF">EV186_10514</name>
</gene>
<feature type="domain" description="Major facilitator superfamily (MFS) profile" evidence="8">
    <location>
        <begin position="1"/>
        <end position="383"/>
    </location>
</feature>
<dbReference type="SUPFAM" id="SSF103473">
    <property type="entry name" value="MFS general substrate transporter"/>
    <property type="match status" value="1"/>
</dbReference>
<feature type="transmembrane region" description="Helical" evidence="7">
    <location>
        <begin position="128"/>
        <end position="150"/>
    </location>
</feature>
<protein>
    <submittedName>
        <fullName evidence="9">Putative MFS family arabinose efflux permease</fullName>
    </submittedName>
</protein>
<dbReference type="GO" id="GO:0022857">
    <property type="term" value="F:transmembrane transporter activity"/>
    <property type="evidence" value="ECO:0007669"/>
    <property type="project" value="InterPro"/>
</dbReference>
<dbReference type="InterPro" id="IPR011701">
    <property type="entry name" value="MFS"/>
</dbReference>
<dbReference type="Gene3D" id="1.20.1250.20">
    <property type="entry name" value="MFS general substrate transporter like domains"/>
    <property type="match status" value="1"/>
</dbReference>
<dbReference type="Proteomes" id="UP000295444">
    <property type="component" value="Unassembled WGS sequence"/>
</dbReference>
<evidence type="ECO:0000256" key="4">
    <source>
        <dbReference type="ARBA" id="ARBA00022692"/>
    </source>
</evidence>
<dbReference type="GO" id="GO:0005886">
    <property type="term" value="C:plasma membrane"/>
    <property type="evidence" value="ECO:0007669"/>
    <property type="project" value="UniProtKB-SubCell"/>
</dbReference>
<evidence type="ECO:0000259" key="8">
    <source>
        <dbReference type="PROSITE" id="PS50850"/>
    </source>
</evidence>
<feature type="transmembrane region" description="Helical" evidence="7">
    <location>
        <begin position="38"/>
        <end position="58"/>
    </location>
</feature>
<evidence type="ECO:0000256" key="6">
    <source>
        <dbReference type="ARBA" id="ARBA00023136"/>
    </source>
</evidence>
<dbReference type="PANTHER" id="PTHR23517:SF13">
    <property type="entry name" value="MAJOR FACILITATOR SUPERFAMILY MFS_1"/>
    <property type="match status" value="1"/>
</dbReference>
<dbReference type="AlphaFoldDB" id="A0A4R6S4X6"/>
<dbReference type="Pfam" id="PF07690">
    <property type="entry name" value="MFS_1"/>
    <property type="match status" value="1"/>
</dbReference>
<keyword evidence="3" id="KW-1003">Cell membrane</keyword>
<keyword evidence="5 7" id="KW-1133">Transmembrane helix</keyword>